<feature type="compositionally biased region" description="Basic and acidic residues" evidence="1">
    <location>
        <begin position="84"/>
        <end position="96"/>
    </location>
</feature>
<dbReference type="Proteomes" id="UP001198893">
    <property type="component" value="Unassembled WGS sequence"/>
</dbReference>
<dbReference type="EMBL" id="JAJEQW010000017">
    <property type="protein sequence ID" value="MCC2243227.1"/>
    <property type="molecule type" value="Genomic_DNA"/>
</dbReference>
<evidence type="ECO:0000313" key="3">
    <source>
        <dbReference type="Proteomes" id="UP001198893"/>
    </source>
</evidence>
<accession>A0AAW4WN42</accession>
<gene>
    <name evidence="2" type="ORF">LKD47_13170</name>
</gene>
<dbReference type="RefSeq" id="WP_227710722.1">
    <property type="nucleotide sequence ID" value="NZ_JAJEQW010000017.1"/>
</dbReference>
<proteinExistence type="predicted"/>
<sequence length="259" mass="27797">MNPKKKILILSGCLLTVAAVVGGTFFVQKSSNHVLNKTSIGKFHEAEEHIATGFVVCKTEALQEVFQQKKEEVLLAKQEVPDESDGKNEKTDKKGTQEVTPGKGTTEPASTAGGPAPSAQKNATTSGGQEPVGGIPAAPSDTPSETPAAPSDTPSETPAAPSETPSETPATTPTEPPAEETKPANPCPYPLWTVMSFDDGTMGYYWPMDYDIADAVRVDKELYELHYTRLVSTTFVGNYDGAYHVRLSKFSYHIPYADD</sequence>
<dbReference type="AlphaFoldDB" id="A0AAW4WN42"/>
<comment type="caution">
    <text evidence="2">The sequence shown here is derived from an EMBL/GenBank/DDBJ whole genome shotgun (WGS) entry which is preliminary data.</text>
</comment>
<protein>
    <submittedName>
        <fullName evidence="2">Uncharacterized protein</fullName>
    </submittedName>
</protein>
<feature type="compositionally biased region" description="Low complexity" evidence="1">
    <location>
        <begin position="104"/>
        <end position="119"/>
    </location>
</feature>
<evidence type="ECO:0000256" key="1">
    <source>
        <dbReference type="SAM" id="MobiDB-lite"/>
    </source>
</evidence>
<evidence type="ECO:0000313" key="2">
    <source>
        <dbReference type="EMBL" id="MCC2243227.1"/>
    </source>
</evidence>
<feature type="region of interest" description="Disordered" evidence="1">
    <location>
        <begin position="77"/>
        <end position="189"/>
    </location>
</feature>
<reference evidence="2" key="1">
    <citation type="submission" date="2021-10" db="EMBL/GenBank/DDBJ databases">
        <title>Anaerobic single-cell dispensing facilitates the cultivation of human gut bacteria.</title>
        <authorList>
            <person name="Afrizal A."/>
        </authorList>
    </citation>
    <scope>NUCLEOTIDE SEQUENCE</scope>
    <source>
        <strain evidence="2">CLA-AA-H204</strain>
    </source>
</reference>
<name>A0AAW4WN42_9FIRM</name>
<feature type="compositionally biased region" description="Low complexity" evidence="1">
    <location>
        <begin position="153"/>
        <end position="173"/>
    </location>
</feature>
<organism evidence="2 3">
    <name type="scientific">Roseburia amylophila</name>
    <dbReference type="NCBI Taxonomy" id="2981794"/>
    <lineage>
        <taxon>Bacteria</taxon>
        <taxon>Bacillati</taxon>
        <taxon>Bacillota</taxon>
        <taxon>Clostridia</taxon>
        <taxon>Lachnospirales</taxon>
        <taxon>Lachnospiraceae</taxon>
        <taxon>Roseburia</taxon>
    </lineage>
</organism>